<evidence type="ECO:0000313" key="2">
    <source>
        <dbReference type="Proteomes" id="UP000185860"/>
    </source>
</evidence>
<dbReference type="OrthoDB" id="559324at2"/>
<reference evidence="1 2" key="1">
    <citation type="submission" date="2016-11" db="EMBL/GenBank/DDBJ databases">
        <title>Draft Genome Sequences of Nine Cyanobacterial Strains from Diverse Habitats.</title>
        <authorList>
            <person name="Zhu T."/>
            <person name="Hou S."/>
            <person name="Lu X."/>
            <person name="Hess W.R."/>
        </authorList>
    </citation>
    <scope>NUCLEOTIDE SEQUENCE [LARGE SCALE GENOMIC DNA]</scope>
    <source>
        <strain evidence="1 2">IAM M-71</strain>
    </source>
</reference>
<dbReference type="AlphaFoldDB" id="A0A1U7IB23"/>
<gene>
    <name evidence="1" type="ORF">NIES2119_22260</name>
</gene>
<dbReference type="EMBL" id="MRCE01000026">
    <property type="protein sequence ID" value="OKH33831.1"/>
    <property type="molecule type" value="Genomic_DNA"/>
</dbReference>
<evidence type="ECO:0000313" key="1">
    <source>
        <dbReference type="EMBL" id="OKH33831.1"/>
    </source>
</evidence>
<comment type="caution">
    <text evidence="1">The sequence shown here is derived from an EMBL/GenBank/DDBJ whole genome shotgun (WGS) entry which is preliminary data.</text>
</comment>
<sequence>MFKLDIRDFSRSSYQGLENAKQEISNFWLEEIRRNAEIATVNILTNEQRLEAEKKAKADNKKASGAVQGLPSYISTWGLHRLAGDGVKYNNTRSQATKYKGIVYLKFLINLQEVSHNQVNFTPNEPRTLIDITDIHAYTGLNRLAIQLAKEWSFWAVPILGEAE</sequence>
<dbReference type="RefSeq" id="WP_073595690.1">
    <property type="nucleotide sequence ID" value="NZ_MRCE01000026.1"/>
</dbReference>
<dbReference type="STRING" id="454136.NIES2119_22260"/>
<protein>
    <submittedName>
        <fullName evidence="1">Uncharacterized protein</fullName>
    </submittedName>
</protein>
<name>A0A1U7IB23_9CYAN</name>
<accession>A0A1U7IB23</accession>
<dbReference type="Proteomes" id="UP000185860">
    <property type="component" value="Unassembled WGS sequence"/>
</dbReference>
<proteinExistence type="predicted"/>
<organism evidence="1 2">
    <name type="scientific">[Phormidium ambiguum] IAM M-71</name>
    <dbReference type="NCBI Taxonomy" id="454136"/>
    <lineage>
        <taxon>Bacteria</taxon>
        <taxon>Bacillati</taxon>
        <taxon>Cyanobacteriota</taxon>
        <taxon>Cyanophyceae</taxon>
        <taxon>Oscillatoriophycideae</taxon>
        <taxon>Aerosakkonematales</taxon>
        <taxon>Aerosakkonemataceae</taxon>
        <taxon>Floridanema</taxon>
    </lineage>
</organism>